<evidence type="ECO:0000256" key="2">
    <source>
        <dbReference type="SAM" id="SignalP"/>
    </source>
</evidence>
<feature type="chain" id="PRO_5034621748" evidence="2">
    <location>
        <begin position="26"/>
        <end position="274"/>
    </location>
</feature>
<reference evidence="3" key="1">
    <citation type="submission" date="2021-02" db="EMBL/GenBank/DDBJ databases">
        <title>Genome sequence Cadophora malorum strain M34.</title>
        <authorList>
            <person name="Stefanovic E."/>
            <person name="Vu D."/>
            <person name="Scully C."/>
            <person name="Dijksterhuis J."/>
            <person name="Roader J."/>
            <person name="Houbraken J."/>
        </authorList>
    </citation>
    <scope>NUCLEOTIDE SEQUENCE</scope>
    <source>
        <strain evidence="3">M34</strain>
    </source>
</reference>
<feature type="compositionally biased region" description="Low complexity" evidence="1">
    <location>
        <begin position="67"/>
        <end position="77"/>
    </location>
</feature>
<organism evidence="3 4">
    <name type="scientific">Cadophora malorum</name>
    <dbReference type="NCBI Taxonomy" id="108018"/>
    <lineage>
        <taxon>Eukaryota</taxon>
        <taxon>Fungi</taxon>
        <taxon>Dikarya</taxon>
        <taxon>Ascomycota</taxon>
        <taxon>Pezizomycotina</taxon>
        <taxon>Leotiomycetes</taxon>
        <taxon>Helotiales</taxon>
        <taxon>Ploettnerulaceae</taxon>
        <taxon>Cadophora</taxon>
    </lineage>
</organism>
<accession>A0A8H7TJ17</accession>
<name>A0A8H7TJ17_9HELO</name>
<protein>
    <submittedName>
        <fullName evidence="3">Uncharacterized protein</fullName>
    </submittedName>
</protein>
<evidence type="ECO:0000256" key="1">
    <source>
        <dbReference type="SAM" id="MobiDB-lite"/>
    </source>
</evidence>
<keyword evidence="4" id="KW-1185">Reference proteome</keyword>
<keyword evidence="2" id="KW-0732">Signal</keyword>
<gene>
    <name evidence="3" type="ORF">IFR04_006781</name>
</gene>
<comment type="caution">
    <text evidence="3">The sequence shown here is derived from an EMBL/GenBank/DDBJ whole genome shotgun (WGS) entry which is preliminary data.</text>
</comment>
<dbReference type="Proteomes" id="UP000664132">
    <property type="component" value="Unassembled WGS sequence"/>
</dbReference>
<evidence type="ECO:0000313" key="3">
    <source>
        <dbReference type="EMBL" id="KAG4420122.1"/>
    </source>
</evidence>
<feature type="region of interest" description="Disordered" evidence="1">
    <location>
        <begin position="43"/>
        <end position="77"/>
    </location>
</feature>
<dbReference type="AlphaFoldDB" id="A0A8H7TJ17"/>
<feature type="signal peptide" evidence="2">
    <location>
        <begin position="1"/>
        <end position="25"/>
    </location>
</feature>
<dbReference type="OrthoDB" id="4503701at2759"/>
<dbReference type="EMBL" id="JAFJYH010000091">
    <property type="protein sequence ID" value="KAG4420122.1"/>
    <property type="molecule type" value="Genomic_DNA"/>
</dbReference>
<sequence>MRYSIISAALVAFAGLASVFPGTDGAPVTNSVSARHFGFPSIFGRSPVPPPKFSPSGSKSSPKKGPQRVASGAAGAEGEVGVGNRSFVVDPTTRDYTLDEVNEKTVTTGDGFTLRTARDGHNNDIGVIGINDKDNAMAAWDARNNNDATPNRIPLHGLLLGFWTKETGKDANLLQRIRHEAIGHDDVKKSINDAYAAMGIASWSDKPVVTIRALGTGPGEKEAFETLFSQNPFGVGARKTLTQYIEMKDRMITEIVLSRPSGSYNMDIKFGPAA</sequence>
<evidence type="ECO:0000313" key="4">
    <source>
        <dbReference type="Proteomes" id="UP000664132"/>
    </source>
</evidence>
<proteinExistence type="predicted"/>